<dbReference type="Pfam" id="PF19074">
    <property type="entry name" value="DUF5770"/>
    <property type="match status" value="1"/>
</dbReference>
<dbReference type="EMBL" id="MK500311">
    <property type="protein sequence ID" value="QBK85264.1"/>
    <property type="molecule type" value="Genomic_DNA"/>
</dbReference>
<reference evidence="2" key="1">
    <citation type="journal article" date="2019" name="MBio">
        <title>Virus Genomes from Deep Sea Sediments Expand the Ocean Megavirome and Support Independent Origins of Viral Gigantism.</title>
        <authorList>
            <person name="Backstrom D."/>
            <person name="Yutin N."/>
            <person name="Jorgensen S.L."/>
            <person name="Dharamshi J."/>
            <person name="Homa F."/>
            <person name="Zaremba-Niedwiedzka K."/>
            <person name="Spang A."/>
            <person name="Wolf Y.I."/>
            <person name="Koonin E.V."/>
            <person name="Ettema T.J."/>
        </authorList>
    </citation>
    <scope>NUCLEOTIDE SEQUENCE</scope>
</reference>
<evidence type="ECO:0000256" key="1">
    <source>
        <dbReference type="SAM" id="MobiDB-lite"/>
    </source>
</evidence>
<dbReference type="InterPro" id="IPR043907">
    <property type="entry name" value="DUF5770"/>
</dbReference>
<evidence type="ECO:0000313" key="2">
    <source>
        <dbReference type="EMBL" id="QBK85264.1"/>
    </source>
</evidence>
<gene>
    <name evidence="2" type="ORF">LCIVAC01_00730</name>
</gene>
<proteinExistence type="predicted"/>
<organism evidence="2">
    <name type="scientific">Iridovirus LCIVAC01</name>
    <dbReference type="NCBI Taxonomy" id="2506607"/>
    <lineage>
        <taxon>Viruses</taxon>
        <taxon>Varidnaviria</taxon>
        <taxon>Bamfordvirae</taxon>
        <taxon>Nucleocytoviricota</taxon>
        <taxon>Megaviricetes</taxon>
        <taxon>Pimascovirales</taxon>
        <taxon>Pimascovirales incertae sedis</taxon>
        <taxon>Iridoviridae</taxon>
    </lineage>
</organism>
<sequence>MEEFDEKDDDYSEDYNDEFADEYAGYNSEEEKEYDIQPEPEWIPAYEAMERVTVGRVGETIIGGVGAQAKRLQQIQKRARRQDLDPEDKFFLSFNVYSAIYQKELDITDEDIKYIVDNVYRIKNIGYKNPAGMLFGYYVLDIKTKGVEINKRRLEKIFRLLPRVNIKDDIFISKPDIIRYARFWINFIKY</sequence>
<feature type="region of interest" description="Disordered" evidence="1">
    <location>
        <begin position="1"/>
        <end position="38"/>
    </location>
</feature>
<name>A0A481YS30_9VIRU</name>
<feature type="compositionally biased region" description="Acidic residues" evidence="1">
    <location>
        <begin position="1"/>
        <end position="21"/>
    </location>
</feature>
<feature type="compositionally biased region" description="Acidic residues" evidence="1">
    <location>
        <begin position="28"/>
        <end position="38"/>
    </location>
</feature>
<protein>
    <submittedName>
        <fullName evidence="2">Uncharacterized protein</fullName>
    </submittedName>
</protein>
<accession>A0A481YS30</accession>